<evidence type="ECO:0000256" key="1">
    <source>
        <dbReference type="SAM" id="MobiDB-lite"/>
    </source>
</evidence>
<protein>
    <recommendedName>
        <fullName evidence="5">SH3 domain-containing protein</fullName>
    </recommendedName>
</protein>
<reference evidence="3 4" key="1">
    <citation type="submission" date="2024-01" db="EMBL/GenBank/DDBJ databases">
        <title>Chryseobacterium sp. T9W2-O.</title>
        <authorList>
            <person name="Maltman C."/>
        </authorList>
    </citation>
    <scope>NUCLEOTIDE SEQUENCE [LARGE SCALE GENOMIC DNA]</scope>
    <source>
        <strain evidence="3 4">T9W2-O</strain>
    </source>
</reference>
<proteinExistence type="predicted"/>
<gene>
    <name evidence="3" type="ORF">SOP96_00530</name>
</gene>
<dbReference type="EMBL" id="JAYLAA010000001">
    <property type="protein sequence ID" value="MEC3874196.1"/>
    <property type="molecule type" value="Genomic_DNA"/>
</dbReference>
<keyword evidence="2" id="KW-0732">Signal</keyword>
<dbReference type="Proteomes" id="UP001348397">
    <property type="component" value="Unassembled WGS sequence"/>
</dbReference>
<organism evidence="3 4">
    <name type="scientific">Chryseobacterium salviniae</name>
    <dbReference type="NCBI Taxonomy" id="3101750"/>
    <lineage>
        <taxon>Bacteria</taxon>
        <taxon>Pseudomonadati</taxon>
        <taxon>Bacteroidota</taxon>
        <taxon>Flavobacteriia</taxon>
        <taxon>Flavobacteriales</taxon>
        <taxon>Weeksellaceae</taxon>
        <taxon>Chryseobacterium group</taxon>
        <taxon>Chryseobacterium</taxon>
    </lineage>
</organism>
<evidence type="ECO:0008006" key="5">
    <source>
        <dbReference type="Google" id="ProtNLM"/>
    </source>
</evidence>
<dbReference type="RefSeq" id="WP_326319291.1">
    <property type="nucleotide sequence ID" value="NZ_JAYLAA010000001.1"/>
</dbReference>
<evidence type="ECO:0000313" key="3">
    <source>
        <dbReference type="EMBL" id="MEC3874196.1"/>
    </source>
</evidence>
<evidence type="ECO:0000256" key="2">
    <source>
        <dbReference type="SAM" id="SignalP"/>
    </source>
</evidence>
<evidence type="ECO:0000313" key="4">
    <source>
        <dbReference type="Proteomes" id="UP001348397"/>
    </source>
</evidence>
<comment type="caution">
    <text evidence="3">The sequence shown here is derived from an EMBL/GenBank/DDBJ whole genome shotgun (WGS) entry which is preliminary data.</text>
</comment>
<name>A0ABU6HNN7_9FLAO</name>
<feature type="region of interest" description="Disordered" evidence="1">
    <location>
        <begin position="464"/>
        <end position="483"/>
    </location>
</feature>
<feature type="signal peptide" evidence="2">
    <location>
        <begin position="1"/>
        <end position="21"/>
    </location>
</feature>
<keyword evidence="4" id="KW-1185">Reference proteome</keyword>
<accession>A0ABU6HNN7</accession>
<feature type="chain" id="PRO_5047298910" description="SH3 domain-containing protein" evidence="2">
    <location>
        <begin position="22"/>
        <end position="483"/>
    </location>
</feature>
<sequence>MKKCNMAVFLFRIFVLVFAIACNGQEKKETTDKSKTTMEQLKIEEIKKYIALQKNVETEEYEPQSPHELSEKDLNLAAEIISEGLKNSGFQKFSEDIFKNKVLNIFGVKHNEDYSKCKKIYSTNSFITLFGDEMDGNRQTLISNQYDLFYYTHNYFISKKQRLILPMYLLKDIISVSSQNKYNIKIPQRIIFLNKYIFNDDKASLAWLKVNDKDFLRSLVLNFGYTKDKDLLKWVMESVKLKINPQENNANEFGKLLWHKDCSGTLKIHNETFELMHENNKKELPKYEDDVLEYIFYLNDEKSKLNIELTFAERARISAYCLHFMQKETNDIYQYIGKFAKYSDQDNSFSKEFEKNNYYDIPNFRQEWKEAKEEGDGTWYPGMEGAFNNSDETEKASTIFHLHDRPDFSSFSREILAKGEIEIVHSTKGWDFVKIDGVTGYLATEEAIKEKEKMAQKKFSFLAEEESEEKSKKRKGFWDNLLG</sequence>